<reference evidence="3 4" key="1">
    <citation type="submission" date="2011-04" db="EMBL/GenBank/DDBJ databases">
        <authorList>
            <person name="Muzny D."/>
            <person name="Qin X."/>
            <person name="Deng J."/>
            <person name="Jiang H."/>
            <person name="Liu Y."/>
            <person name="Qu J."/>
            <person name="Song X.-Z."/>
            <person name="Zhang L."/>
            <person name="Thornton R."/>
            <person name="Coyle M."/>
            <person name="Francisco L."/>
            <person name="Jackson L."/>
            <person name="Javaid M."/>
            <person name="Korchina V."/>
            <person name="Kovar C."/>
            <person name="Mata R."/>
            <person name="Mathew T."/>
            <person name="Ngo R."/>
            <person name="Nguyen L."/>
            <person name="Nguyen N."/>
            <person name="Okwuonu G."/>
            <person name="Ongeri F."/>
            <person name="Pham C."/>
            <person name="Simmons D."/>
            <person name="Wilczek-Boney K."/>
            <person name="Hale W."/>
            <person name="Jakkamsetti A."/>
            <person name="Pham P."/>
            <person name="Ruth R."/>
            <person name="San Lucas F."/>
            <person name="Warren J."/>
            <person name="Zhang J."/>
            <person name="Zhao Z."/>
            <person name="Zhou C."/>
            <person name="Zhu D."/>
            <person name="Lee S."/>
            <person name="Bess C."/>
            <person name="Blankenburg K."/>
            <person name="Forbes L."/>
            <person name="Fu Q."/>
            <person name="Gubbala S."/>
            <person name="Hirani K."/>
            <person name="Jayaseelan J.C."/>
            <person name="Lara F."/>
            <person name="Munidasa M."/>
            <person name="Palculict T."/>
            <person name="Patil S."/>
            <person name="Pu L.-L."/>
            <person name="Saada N."/>
            <person name="Tang L."/>
            <person name="Weissenberger G."/>
            <person name="Zhu Y."/>
            <person name="Hemphill L."/>
            <person name="Shang Y."/>
            <person name="Youmans B."/>
            <person name="Ayvaz T."/>
            <person name="Ross M."/>
            <person name="Santibanez J."/>
            <person name="Aqrawi P."/>
            <person name="Gross S."/>
            <person name="Joshi V."/>
            <person name="Fowler G."/>
            <person name="Nazareth L."/>
            <person name="Reid J."/>
            <person name="Worley K."/>
            <person name="Petrosino J."/>
            <person name="Highlander S."/>
            <person name="Gibbs R."/>
        </authorList>
    </citation>
    <scope>NUCLEOTIDE SEQUENCE [LARGE SCALE GENOMIC DNA]</scope>
    <source>
        <strain evidence="3 4">DSM 3688</strain>
    </source>
</reference>
<protein>
    <recommendedName>
        <fullName evidence="6">Secretion system C-terminal sorting domain-containing protein</fullName>
    </recommendedName>
</protein>
<proteinExistence type="predicted"/>
<evidence type="ECO:0000313" key="3">
    <source>
        <dbReference type="EMBL" id="EGQ15855.1"/>
    </source>
</evidence>
<dbReference type="SUPFAM" id="SSF48452">
    <property type="entry name" value="TPR-like"/>
    <property type="match status" value="1"/>
</dbReference>
<dbReference type="KEGG" id="pdt:Prede_1044"/>
<dbReference type="Pfam" id="PF12741">
    <property type="entry name" value="SusD-like"/>
    <property type="match status" value="1"/>
</dbReference>
<feature type="signal peptide" evidence="1">
    <location>
        <begin position="1"/>
        <end position="24"/>
    </location>
</feature>
<dbReference type="PATRIC" id="fig|908937.9.peg.1093"/>
<evidence type="ECO:0000256" key="1">
    <source>
        <dbReference type="SAM" id="SignalP"/>
    </source>
</evidence>
<dbReference type="Proteomes" id="UP000007820">
    <property type="component" value="Unassembled WGS sequence"/>
</dbReference>
<dbReference type="HOGENOM" id="CLU_025928_2_0_10"/>
<dbReference type="InterPro" id="IPR024302">
    <property type="entry name" value="SusD-like"/>
</dbReference>
<keyword evidence="1" id="KW-0732">Signal</keyword>
<feature type="chain" id="PRO_5007914217" description="Secretion system C-terminal sorting domain-containing protein" evidence="1">
    <location>
        <begin position="25"/>
        <end position="669"/>
    </location>
</feature>
<evidence type="ECO:0000313" key="4">
    <source>
        <dbReference type="Proteomes" id="UP000007820"/>
    </source>
</evidence>
<sequence length="669" mass="74127">MNIFTSPRALLVAGAALFSLGLSAQTTLLNDTEADELNYQRTITDAEARQAMGDLSQQLATARAGFWYLRGSKDARQIATHSYQVKYSLSLENYTQYSCVTHRDYPYSPGLEIPSTYSVNKAMGGGGGLFTDYRTTVVPLMVDSRFNNLPEFKAICLLFYDYGAVENSDMFGPLPYKDFKKNKSSNPFTYNKQSDIYYTAVANIDKIIACLRYYEGNRTPAYKTVLHNVIKSSCDLIPNGDYHNNLNQWIHFANALKLRYAIHISKVDPVSAQKWAEEAADPANGGLMADKPQEQVLVGLNGATHPVVEIQTSWHDNVLGASFVSILESLDHPFAKYMFDKNSDPILKVGTQGSAPQSTGPEDRLIGMRNGTSGGIGQAVASNSYVAMSKVKAEFFGQQNPPMFFMKLSEQYFNLAEAALRGWDVRGTAKDFYEKGVRNAAISDPAYVDEDEYKNYVDEYMSQSAAKDYTYVDPTGNTPDMPSVTKIGVAWDDNLPVETKLEMIITQKYIAAYPNPTEPWLDMRRTGYPKVFPVINTADGDGSLHEGDQIRRIPWNSTDPSTIDDINNTGIPNLGGADQMATRLWWDTTAGNFPTGINTVNSDRQSVEMINGNLVFEGVNKVDIYDTTGRIVKTIANPGNVSTQSMPRGLYIIKTTGALGTQTQKFMTK</sequence>
<dbReference type="eggNOG" id="COG4198">
    <property type="taxonomic scope" value="Bacteria"/>
</dbReference>
<name>F9D237_PREDD</name>
<dbReference type="AlphaFoldDB" id="F9D237"/>
<dbReference type="Proteomes" id="UP000010862">
    <property type="component" value="Chromosome 1"/>
</dbReference>
<evidence type="ECO:0008006" key="6">
    <source>
        <dbReference type="Google" id="ProtNLM"/>
    </source>
</evidence>
<dbReference type="Gene3D" id="1.25.40.390">
    <property type="match status" value="1"/>
</dbReference>
<reference evidence="2" key="2">
    <citation type="submission" date="2012-02" db="EMBL/GenBank/DDBJ databases">
        <title>Complete sequence of chromosome 1 of Prevotella dentalis DSM 3688.</title>
        <authorList>
            <consortium name="US DOE Joint Genome Institute (JGI-PGF)"/>
            <person name="Lucas S."/>
            <person name="Copeland A."/>
            <person name="Lapidus A."/>
            <person name="Glavina del Rio T."/>
            <person name="Dalin E."/>
            <person name="Tice H."/>
            <person name="Bruce D."/>
            <person name="Goodwin L."/>
            <person name="Pitluck S."/>
            <person name="Peters L."/>
            <person name="Mikhailova N."/>
            <person name="Chertkov O."/>
            <person name="Kyrpides N."/>
            <person name="Mavromatis K."/>
            <person name="Ivanova N."/>
            <person name="Brettin T."/>
            <person name="Detter J.C."/>
            <person name="Han C."/>
            <person name="Larimer F."/>
            <person name="Land M."/>
            <person name="Hauser L."/>
            <person name="Markowitz V."/>
            <person name="Cheng J.-F."/>
            <person name="Hugenholtz P."/>
            <person name="Woyke T."/>
            <person name="Wu D."/>
            <person name="Gronow S."/>
            <person name="Wellnitz S."/>
            <person name="Brambilla E."/>
            <person name="Klenk H.-P."/>
            <person name="Eisen J.A."/>
        </authorList>
    </citation>
    <scope>NUCLEOTIDE SEQUENCE</scope>
    <source>
        <strain evidence="2">DSM 3688</strain>
    </source>
</reference>
<evidence type="ECO:0000313" key="5">
    <source>
        <dbReference type="Proteomes" id="UP000010862"/>
    </source>
</evidence>
<dbReference type="RefSeq" id="WP_005844784.1">
    <property type="nucleotide sequence ID" value="NC_019960.1"/>
</dbReference>
<dbReference type="EMBL" id="AFPW01000012">
    <property type="protein sequence ID" value="EGQ15855.1"/>
    <property type="molecule type" value="Genomic_DNA"/>
</dbReference>
<evidence type="ECO:0000313" key="2">
    <source>
        <dbReference type="EMBL" id="AGB28381.1"/>
    </source>
</evidence>
<gene>
    <name evidence="2" type="ordered locus">Prede_1044</name>
    <name evidence="3" type="ORF">HMPREF9136_0915</name>
</gene>
<keyword evidence="5" id="KW-1185">Reference proteome</keyword>
<dbReference type="InterPro" id="IPR026444">
    <property type="entry name" value="Secre_tail"/>
</dbReference>
<dbReference type="NCBIfam" id="TIGR04183">
    <property type="entry name" value="Por_Secre_tail"/>
    <property type="match status" value="1"/>
</dbReference>
<dbReference type="InterPro" id="IPR011990">
    <property type="entry name" value="TPR-like_helical_dom_sf"/>
</dbReference>
<dbReference type="STRING" id="908937.Prede_1044"/>
<accession>F9D237</accession>
<dbReference type="EMBL" id="CP003368">
    <property type="protein sequence ID" value="AGB28381.1"/>
    <property type="molecule type" value="Genomic_DNA"/>
</dbReference>
<organism evidence="3 4">
    <name type="scientific">Prevotella dentalis (strain ATCC 49559 / DSM 3688 / JCM 13448 / NCTC 12043 / ES 2772)</name>
    <name type="common">Mitsuokella dentalis</name>
    <dbReference type="NCBI Taxonomy" id="908937"/>
    <lineage>
        <taxon>Bacteria</taxon>
        <taxon>Pseudomonadati</taxon>
        <taxon>Bacteroidota</taxon>
        <taxon>Bacteroidia</taxon>
        <taxon>Bacteroidales</taxon>
        <taxon>Prevotellaceae</taxon>
        <taxon>Prevotella</taxon>
    </lineage>
</organism>
<dbReference type="OrthoDB" id="1387301at2"/>
<reference evidence="5" key="3">
    <citation type="submission" date="2012-02" db="EMBL/GenBank/DDBJ databases">
        <title>Complete sequence of chromosome 1 of Prevotella dentalis DSM 3688.</title>
        <authorList>
            <person name="Lucas S."/>
            <person name="Copeland A."/>
            <person name="Lapidus A."/>
            <person name="Glavina del Rio T."/>
            <person name="Dalin E."/>
            <person name="Tice H."/>
            <person name="Bruce D."/>
            <person name="Goodwin L."/>
            <person name="Pitluck S."/>
            <person name="Peters L."/>
            <person name="Mikhailova N."/>
            <person name="Chertkov O."/>
            <person name="Kyrpides N."/>
            <person name="Mavromatis K."/>
            <person name="Ivanova N."/>
            <person name="Brettin T."/>
            <person name="Detter J.C."/>
            <person name="Han C."/>
            <person name="Larimer F."/>
            <person name="Land M."/>
            <person name="Hauser L."/>
            <person name="Markowitz V."/>
            <person name="Cheng J.-F."/>
            <person name="Hugenholtz P."/>
            <person name="Woyke T."/>
            <person name="Wu D."/>
            <person name="Gronow S."/>
            <person name="Wellnitz S."/>
            <person name="Brambilla E."/>
            <person name="Klenk H.-P."/>
            <person name="Eisen J.A."/>
        </authorList>
    </citation>
    <scope>NUCLEOTIDE SEQUENCE [LARGE SCALE GENOMIC DNA]</scope>
    <source>
        <strain evidence="5">ATCC 49559 / DSM 3688 / JCM 13448 / NCTC 12043 / ES 2772</strain>
    </source>
</reference>